<evidence type="ECO:0000313" key="3">
    <source>
        <dbReference type="Proteomes" id="UP000241960"/>
    </source>
</evidence>
<feature type="transmembrane region" description="Helical" evidence="1">
    <location>
        <begin position="72"/>
        <end position="90"/>
    </location>
</feature>
<keyword evidence="1" id="KW-1133">Transmembrane helix</keyword>
<evidence type="ECO:0000313" key="2">
    <source>
        <dbReference type="EMBL" id="PTI74308.1"/>
    </source>
</evidence>
<protein>
    <submittedName>
        <fullName evidence="2">Uncharacterized protein</fullName>
    </submittedName>
</protein>
<dbReference type="RefSeq" id="WP_107545327.1">
    <property type="nucleotide sequence ID" value="NZ_PZFQ01000044.1"/>
</dbReference>
<feature type="transmembrane region" description="Helical" evidence="1">
    <location>
        <begin position="20"/>
        <end position="39"/>
    </location>
</feature>
<keyword evidence="1" id="KW-0472">Membrane</keyword>
<dbReference type="AlphaFoldDB" id="A0A9Q6HMP7"/>
<name>A0A9Q6HMP7_9STAP</name>
<dbReference type="Proteomes" id="UP000241960">
    <property type="component" value="Unassembled WGS sequence"/>
</dbReference>
<dbReference type="NCBIfam" id="NF038270">
    <property type="entry name" value="membran_MsaC"/>
    <property type="match status" value="1"/>
</dbReference>
<comment type="caution">
    <text evidence="2">The sequence shown here is derived from an EMBL/GenBank/DDBJ whole genome shotgun (WGS) entry which is preliminary data.</text>
</comment>
<accession>A0A9Q6HMP7</accession>
<keyword evidence="1" id="KW-0812">Transmembrane</keyword>
<gene>
    <name evidence="2" type="ORF">BU058_11360</name>
</gene>
<proteinExistence type="predicted"/>
<dbReference type="EMBL" id="PZFQ01000044">
    <property type="protein sequence ID" value="PTI74308.1"/>
    <property type="molecule type" value="Genomic_DNA"/>
</dbReference>
<reference evidence="2 3" key="1">
    <citation type="journal article" date="2016" name="Front. Microbiol.">
        <title>Comprehensive Phylogenetic Analysis of Bovine Non-aureus Staphylococci Species Based on Whole-Genome Sequencing.</title>
        <authorList>
            <person name="Naushad S."/>
            <person name="Barkema H.W."/>
            <person name="Luby C."/>
            <person name="Condas L.A."/>
            <person name="Nobrega D.B."/>
            <person name="Carson D.A."/>
            <person name="De Buck J."/>
        </authorList>
    </citation>
    <scope>NUCLEOTIDE SEQUENCE [LARGE SCALE GENOMIC DNA]</scope>
    <source>
        <strain evidence="2 3">SNUC 1231</strain>
    </source>
</reference>
<sequence>MRKHIYINLSIESTRNVKIYVITSGITTFCYFIFSIYFISRPGFDYFISENQIDTGNVSIEINTGLANIEQLIFVFLLNFIALFLISLFIRKKDLNVRNKKFK</sequence>
<organism evidence="2 3">
    <name type="scientific">Staphylococcus succinus</name>
    <dbReference type="NCBI Taxonomy" id="61015"/>
    <lineage>
        <taxon>Bacteria</taxon>
        <taxon>Bacillati</taxon>
        <taxon>Bacillota</taxon>
        <taxon>Bacilli</taxon>
        <taxon>Bacillales</taxon>
        <taxon>Staphylococcaceae</taxon>
        <taxon>Staphylococcus</taxon>
    </lineage>
</organism>
<evidence type="ECO:0000256" key="1">
    <source>
        <dbReference type="SAM" id="Phobius"/>
    </source>
</evidence>